<dbReference type="AlphaFoldDB" id="A0AA35JPD6"/>
<dbReference type="EMBL" id="OX395126">
    <property type="protein sequence ID" value="CAI5762672.1"/>
    <property type="molecule type" value="Genomic_DNA"/>
</dbReference>
<accession>A0AA35JPD6</accession>
<sequence length="82" mass="9301">MVCLASPFSVLWFSKQATFLQLGFQLLVCPGRSYCSHKYFSAPPPEGIILFGKNKGWRHKTAARQLYLSLQGIIYLLSHNKP</sequence>
<name>A0AA35JPD6_9SAUR</name>
<organism evidence="1 2">
    <name type="scientific">Podarcis lilfordi</name>
    <name type="common">Lilford's wall lizard</name>
    <dbReference type="NCBI Taxonomy" id="74358"/>
    <lineage>
        <taxon>Eukaryota</taxon>
        <taxon>Metazoa</taxon>
        <taxon>Chordata</taxon>
        <taxon>Craniata</taxon>
        <taxon>Vertebrata</taxon>
        <taxon>Euteleostomi</taxon>
        <taxon>Lepidosauria</taxon>
        <taxon>Squamata</taxon>
        <taxon>Bifurcata</taxon>
        <taxon>Unidentata</taxon>
        <taxon>Episquamata</taxon>
        <taxon>Laterata</taxon>
        <taxon>Lacertibaenia</taxon>
        <taxon>Lacertidae</taxon>
        <taxon>Podarcis</taxon>
    </lineage>
</organism>
<gene>
    <name evidence="1" type="ORF">PODLI_1B040997</name>
</gene>
<reference evidence="1" key="1">
    <citation type="submission" date="2022-12" db="EMBL/GenBank/DDBJ databases">
        <authorList>
            <person name="Alioto T."/>
            <person name="Alioto T."/>
            <person name="Gomez Garrido J."/>
        </authorList>
    </citation>
    <scope>NUCLEOTIDE SEQUENCE</scope>
</reference>
<evidence type="ECO:0000313" key="2">
    <source>
        <dbReference type="Proteomes" id="UP001178461"/>
    </source>
</evidence>
<dbReference type="Proteomes" id="UP001178461">
    <property type="component" value="Chromosome 1"/>
</dbReference>
<evidence type="ECO:0000313" key="1">
    <source>
        <dbReference type="EMBL" id="CAI5762672.1"/>
    </source>
</evidence>
<protein>
    <submittedName>
        <fullName evidence="1">Uncharacterized protein</fullName>
    </submittedName>
</protein>
<keyword evidence="2" id="KW-1185">Reference proteome</keyword>
<proteinExistence type="predicted"/>